<dbReference type="EMBL" id="BTGU01000007">
    <property type="protein sequence ID" value="GMN37939.1"/>
    <property type="molecule type" value="Genomic_DNA"/>
</dbReference>
<gene>
    <name evidence="1" type="ORF">TIFTF001_007226</name>
</gene>
<protein>
    <submittedName>
        <fullName evidence="1">Uncharacterized protein</fullName>
    </submittedName>
</protein>
<dbReference type="AlphaFoldDB" id="A0AA87ZQQ4"/>
<organism evidence="1 2">
    <name type="scientific">Ficus carica</name>
    <name type="common">Common fig</name>
    <dbReference type="NCBI Taxonomy" id="3494"/>
    <lineage>
        <taxon>Eukaryota</taxon>
        <taxon>Viridiplantae</taxon>
        <taxon>Streptophyta</taxon>
        <taxon>Embryophyta</taxon>
        <taxon>Tracheophyta</taxon>
        <taxon>Spermatophyta</taxon>
        <taxon>Magnoliopsida</taxon>
        <taxon>eudicotyledons</taxon>
        <taxon>Gunneridae</taxon>
        <taxon>Pentapetalae</taxon>
        <taxon>rosids</taxon>
        <taxon>fabids</taxon>
        <taxon>Rosales</taxon>
        <taxon>Moraceae</taxon>
        <taxon>Ficeae</taxon>
        <taxon>Ficus</taxon>
    </lineage>
</organism>
<keyword evidence="2" id="KW-1185">Reference proteome</keyword>
<reference evidence="1" key="1">
    <citation type="submission" date="2023-07" db="EMBL/GenBank/DDBJ databases">
        <title>draft genome sequence of fig (Ficus carica).</title>
        <authorList>
            <person name="Takahashi T."/>
            <person name="Nishimura K."/>
        </authorList>
    </citation>
    <scope>NUCLEOTIDE SEQUENCE</scope>
</reference>
<evidence type="ECO:0000313" key="2">
    <source>
        <dbReference type="Proteomes" id="UP001187192"/>
    </source>
</evidence>
<evidence type="ECO:0000313" key="1">
    <source>
        <dbReference type="EMBL" id="GMN37939.1"/>
    </source>
</evidence>
<accession>A0AA87ZQQ4</accession>
<sequence>MIRRLLTGTKADLDEGGYKWRRQSERGACRGGWQRSRTRSCRSDSGFQAAGIDYWRWAVGGVIGMAIPPIGGRNYDSTKVGMSRYKWYQSLYLTGSVANEDVEPQKEG</sequence>
<dbReference type="Proteomes" id="UP001187192">
    <property type="component" value="Unassembled WGS sequence"/>
</dbReference>
<proteinExistence type="predicted"/>
<name>A0AA87ZQQ4_FICCA</name>
<comment type="caution">
    <text evidence="1">The sequence shown here is derived from an EMBL/GenBank/DDBJ whole genome shotgun (WGS) entry which is preliminary data.</text>
</comment>